<evidence type="ECO:0000313" key="1">
    <source>
        <dbReference type="EMBL" id="KAL0120908.1"/>
    </source>
</evidence>
<evidence type="ECO:0000313" key="2">
    <source>
        <dbReference type="Proteomes" id="UP001430953"/>
    </source>
</evidence>
<protein>
    <submittedName>
        <fullName evidence="1">Uncharacterized protein</fullName>
    </submittedName>
</protein>
<sequence length="61" mass="7098">MFINRYLNALTIRNVRSTAEFARQTSSCRSPPARPPPCELGFLEREGCRPINTHTHLHYRN</sequence>
<name>A0AAW2FZR9_9HYME</name>
<proteinExistence type="predicted"/>
<organism evidence="1 2">
    <name type="scientific">Cardiocondyla obscurior</name>
    <dbReference type="NCBI Taxonomy" id="286306"/>
    <lineage>
        <taxon>Eukaryota</taxon>
        <taxon>Metazoa</taxon>
        <taxon>Ecdysozoa</taxon>
        <taxon>Arthropoda</taxon>
        <taxon>Hexapoda</taxon>
        <taxon>Insecta</taxon>
        <taxon>Pterygota</taxon>
        <taxon>Neoptera</taxon>
        <taxon>Endopterygota</taxon>
        <taxon>Hymenoptera</taxon>
        <taxon>Apocrita</taxon>
        <taxon>Aculeata</taxon>
        <taxon>Formicoidea</taxon>
        <taxon>Formicidae</taxon>
        <taxon>Myrmicinae</taxon>
        <taxon>Cardiocondyla</taxon>
    </lineage>
</organism>
<keyword evidence="2" id="KW-1185">Reference proteome</keyword>
<reference evidence="1 2" key="1">
    <citation type="submission" date="2023-03" db="EMBL/GenBank/DDBJ databases">
        <title>High recombination rates correlate with genetic variation in Cardiocondyla obscurior ants.</title>
        <authorList>
            <person name="Errbii M."/>
        </authorList>
    </citation>
    <scope>NUCLEOTIDE SEQUENCE [LARGE SCALE GENOMIC DNA]</scope>
    <source>
        <strain evidence="1">Alpha-2009</strain>
        <tissue evidence="1">Whole body</tissue>
    </source>
</reference>
<dbReference type="Proteomes" id="UP001430953">
    <property type="component" value="Unassembled WGS sequence"/>
</dbReference>
<comment type="caution">
    <text evidence="1">The sequence shown here is derived from an EMBL/GenBank/DDBJ whole genome shotgun (WGS) entry which is preliminary data.</text>
</comment>
<dbReference type="AlphaFoldDB" id="A0AAW2FZR9"/>
<accession>A0AAW2FZR9</accession>
<gene>
    <name evidence="1" type="ORF">PUN28_008538</name>
</gene>
<dbReference type="EMBL" id="JADYXP020000007">
    <property type="protein sequence ID" value="KAL0120908.1"/>
    <property type="molecule type" value="Genomic_DNA"/>
</dbReference>